<dbReference type="Gene3D" id="2.60.120.1360">
    <property type="match status" value="1"/>
</dbReference>
<name>A0A1M4WS58_9BACT</name>
<dbReference type="SUPFAM" id="SSF52266">
    <property type="entry name" value="SGNH hydrolase"/>
    <property type="match status" value="1"/>
</dbReference>
<accession>A0A1M4WS58</accession>
<evidence type="ECO:0000313" key="2">
    <source>
        <dbReference type="EMBL" id="SHE83883.1"/>
    </source>
</evidence>
<reference evidence="3" key="1">
    <citation type="submission" date="2016-11" db="EMBL/GenBank/DDBJ databases">
        <authorList>
            <person name="Varghese N."/>
            <person name="Submissions S."/>
        </authorList>
    </citation>
    <scope>NUCLEOTIDE SEQUENCE [LARGE SCALE GENOMIC DNA]</scope>
    <source>
        <strain evidence="3">DSM 26910</strain>
    </source>
</reference>
<dbReference type="Proteomes" id="UP000184164">
    <property type="component" value="Unassembled WGS sequence"/>
</dbReference>
<sequence>MKPIKTVFFLIGVFLLLAVAMWATPAGGIKVGTFTFHLPSFSEMFLDEGPQYVDVSHIVEEQFDIDSVLMPGNEESTPEILAANYDSLVAKIHRIELNDTARQNLYGFFKRLEKDTLVRIMHYGDSQIEGDRMTAFIRNRLQKKFGGTGIGLRPALQPYDFVLSAVQENSGNWMRYPLYGRIDSTIQHNKYGPMAAFSRFAPPQPDTLATDSLVYYEASLAIEKASVALDSSRVYKHFKLYYGNTSEPVSVQLFSNDTFIAQDTLLPTVDFARLEIDLPDTTSQVSVHFSGYDSPDIYGFEVASKSGVIMDNIALRGSSGVFFTRNDFLHSQKAYKALMPDLFILQFGGNTVPYLTEAEKIVSYGRWFRAQIARLKKTCPHAAIIVIGPSDMSTKQKEFYVTYEHLPGLVETLKQVALSEGCGYWDMFDAMGGKNSMPSWVNADPELARPDYVHFSMRGARLIANMFYNALIFEYNNYLQNK</sequence>
<dbReference type="Gene3D" id="3.40.50.1110">
    <property type="entry name" value="SGNH hydrolase"/>
    <property type="match status" value="1"/>
</dbReference>
<feature type="domain" description="SGNH hydrolase-type esterase" evidence="1">
    <location>
        <begin position="332"/>
        <end position="462"/>
    </location>
</feature>
<evidence type="ECO:0000313" key="3">
    <source>
        <dbReference type="Proteomes" id="UP000184164"/>
    </source>
</evidence>
<dbReference type="GO" id="GO:0016788">
    <property type="term" value="F:hydrolase activity, acting on ester bonds"/>
    <property type="evidence" value="ECO:0007669"/>
    <property type="project" value="UniProtKB-ARBA"/>
</dbReference>
<proteinExistence type="predicted"/>
<protein>
    <submittedName>
        <fullName evidence="2">GDSL-like Lipase/Acylhydrolase</fullName>
    </submittedName>
</protein>
<dbReference type="InterPro" id="IPR036514">
    <property type="entry name" value="SGNH_hydro_sf"/>
</dbReference>
<dbReference type="OrthoDB" id="9810515at2"/>
<organism evidence="2 3">
    <name type="scientific">Mariniphaga anaerophila</name>
    <dbReference type="NCBI Taxonomy" id="1484053"/>
    <lineage>
        <taxon>Bacteria</taxon>
        <taxon>Pseudomonadati</taxon>
        <taxon>Bacteroidota</taxon>
        <taxon>Bacteroidia</taxon>
        <taxon>Marinilabiliales</taxon>
        <taxon>Prolixibacteraceae</taxon>
        <taxon>Mariniphaga</taxon>
    </lineage>
</organism>
<keyword evidence="3" id="KW-1185">Reference proteome</keyword>
<dbReference type="RefSeq" id="WP_072999766.1">
    <property type="nucleotide sequence ID" value="NZ_FQUM01000002.1"/>
</dbReference>
<dbReference type="EMBL" id="FQUM01000002">
    <property type="protein sequence ID" value="SHE83883.1"/>
    <property type="molecule type" value="Genomic_DNA"/>
</dbReference>
<dbReference type="InterPro" id="IPR013830">
    <property type="entry name" value="SGNH_hydro"/>
</dbReference>
<dbReference type="STRING" id="1484053.SAMN05444274_102536"/>
<keyword evidence="2" id="KW-0378">Hydrolase</keyword>
<gene>
    <name evidence="2" type="ORF">SAMN05444274_102536</name>
</gene>
<evidence type="ECO:0000259" key="1">
    <source>
        <dbReference type="Pfam" id="PF13472"/>
    </source>
</evidence>
<dbReference type="AlphaFoldDB" id="A0A1M4WS58"/>
<dbReference type="Pfam" id="PF13472">
    <property type="entry name" value="Lipase_GDSL_2"/>
    <property type="match status" value="1"/>
</dbReference>